<dbReference type="InterPro" id="IPR003008">
    <property type="entry name" value="Tubulin_FtsZ_GTPase"/>
</dbReference>
<evidence type="ECO:0000256" key="11">
    <source>
        <dbReference type="ARBA" id="ARBA00023273"/>
    </source>
</evidence>
<dbReference type="SUPFAM" id="SSF55307">
    <property type="entry name" value="Tubulin C-terminal domain-like"/>
    <property type="match status" value="1"/>
</dbReference>
<dbReference type="Gene3D" id="3.40.50.1440">
    <property type="entry name" value="Tubulin/FtsZ, GTPase domain"/>
    <property type="match status" value="1"/>
</dbReference>
<evidence type="ECO:0000256" key="2">
    <source>
        <dbReference type="ARBA" id="ARBA00004123"/>
    </source>
</evidence>
<evidence type="ECO:0000256" key="13">
    <source>
        <dbReference type="ARBA" id="ARBA00046149"/>
    </source>
</evidence>
<comment type="similarity">
    <text evidence="4 14">Belongs to the tubulin family.</text>
</comment>
<evidence type="ECO:0000256" key="14">
    <source>
        <dbReference type="RuleBase" id="RU000352"/>
    </source>
</evidence>
<dbReference type="Pfam" id="PF00091">
    <property type="entry name" value="Tubulin"/>
    <property type="match status" value="1"/>
</dbReference>
<sequence length="440" mass="49116">ASSYLLDDINQFRGLLVDAEPKPINRILENPCLKYVGLRGTGYFGHAEQGRLNKEAVEAVRRECEKLDYCIGLCLVHSLAGGTGSGLGLRLAEDAVEELDLCLRLTFSVTPHRYGDAPLQSYNSLLTLGRLTQLSESVVLLQNDWLLTQLNCRLPRNRVASSLPTTDSSVMAQTGITVDEMNRLAAEQMMNLLAPCDELASDGNTVQADGVRSVHAEPLALSHSLTALSEARFIRIISESAQSLNSKKSSRSTSPYRAKSRMHVLNIHHILFHGCGERNGTDWDHLEHLLPTKLRCCPIDATWNLEKPGQRTGCRPLGTLAALLVYRGRLTGLTNSRTRDSDDGVPKESARTGQPTASSLQRLHDYMRPVRWNSSPFDHWYESRPTAMENSVTLAFNSCCITEDLNCLLYRAQMRRNMKAYLHWYEKFGCTQLNDGEQVP</sequence>
<dbReference type="Proteomes" id="UP000243686">
    <property type="component" value="Unassembled WGS sequence"/>
</dbReference>
<evidence type="ECO:0000256" key="8">
    <source>
        <dbReference type="ARBA" id="ARBA00022794"/>
    </source>
</evidence>
<dbReference type="SMART" id="SM00864">
    <property type="entry name" value="Tubulin"/>
    <property type="match status" value="1"/>
</dbReference>
<dbReference type="InterPro" id="IPR036525">
    <property type="entry name" value="Tubulin/FtsZ_GTPase_sf"/>
</dbReference>
<evidence type="ECO:0000256" key="5">
    <source>
        <dbReference type="ARBA" id="ARBA00014184"/>
    </source>
</evidence>
<dbReference type="AlphaFoldDB" id="A0A1S8WJ33"/>
<dbReference type="GO" id="GO:0005874">
    <property type="term" value="C:microtubule"/>
    <property type="evidence" value="ECO:0007669"/>
    <property type="project" value="UniProtKB-KW"/>
</dbReference>
<dbReference type="GO" id="GO:0005814">
    <property type="term" value="C:centriole"/>
    <property type="evidence" value="ECO:0007669"/>
    <property type="project" value="UniProtKB-SubCell"/>
</dbReference>
<dbReference type="GO" id="GO:0007017">
    <property type="term" value="P:microtubule-based process"/>
    <property type="evidence" value="ECO:0007669"/>
    <property type="project" value="InterPro"/>
</dbReference>
<evidence type="ECO:0000313" key="18">
    <source>
        <dbReference type="Proteomes" id="UP000243686"/>
    </source>
</evidence>
<evidence type="ECO:0000256" key="10">
    <source>
        <dbReference type="ARBA" id="ARBA00023242"/>
    </source>
</evidence>
<dbReference type="InterPro" id="IPR008280">
    <property type="entry name" value="Tub_FtsZ_C"/>
</dbReference>
<keyword evidence="10" id="KW-0539">Nucleus</keyword>
<comment type="function">
    <text evidence="13">Acts as a positive regulator of hedgehog signaling and regulates ciliary function.</text>
</comment>
<keyword evidence="7 14" id="KW-0547">Nucleotide-binding</keyword>
<protein>
    <recommendedName>
        <fullName evidence="5">Tubulin delta chain</fullName>
    </recommendedName>
    <alternativeName>
        <fullName evidence="12">Delta-tubulin</fullName>
    </alternativeName>
</protein>
<name>A0A1S8WJ33_OPIVI</name>
<keyword evidence="18" id="KW-1185">Reference proteome</keyword>
<keyword evidence="8" id="KW-0970">Cilium biogenesis/degradation</keyword>
<dbReference type="EMBL" id="KV906635">
    <property type="protein sequence ID" value="OON14461.1"/>
    <property type="molecule type" value="Genomic_DNA"/>
</dbReference>
<comment type="subcellular location">
    <subcellularLocation>
        <location evidence="3">Cell projection</location>
        <location evidence="3">Cilium</location>
    </subcellularLocation>
    <subcellularLocation>
        <location evidence="1">Cytoplasm</location>
        <location evidence="1">Cytoskeleton</location>
        <location evidence="1">Microtubule organizing center</location>
        <location evidence="1">Centrosome</location>
        <location evidence="1">Centriole</location>
    </subcellularLocation>
    <subcellularLocation>
        <location evidence="2">Nucleus</location>
    </subcellularLocation>
</comment>
<dbReference type="SUPFAM" id="SSF52490">
    <property type="entry name" value="Tubulin nucleotide-binding domain-like"/>
    <property type="match status" value="1"/>
</dbReference>
<dbReference type="GO" id="GO:0030030">
    <property type="term" value="P:cell projection organization"/>
    <property type="evidence" value="ECO:0007669"/>
    <property type="project" value="UniProtKB-KW"/>
</dbReference>
<dbReference type="PANTHER" id="PTHR11588">
    <property type="entry name" value="TUBULIN"/>
    <property type="match status" value="1"/>
</dbReference>
<evidence type="ECO:0000256" key="1">
    <source>
        <dbReference type="ARBA" id="ARBA00004114"/>
    </source>
</evidence>
<keyword evidence="11" id="KW-0966">Cell projection</keyword>
<dbReference type="GO" id="GO:0005634">
    <property type="term" value="C:nucleus"/>
    <property type="evidence" value="ECO:0007669"/>
    <property type="project" value="UniProtKB-SubCell"/>
</dbReference>
<evidence type="ECO:0000256" key="15">
    <source>
        <dbReference type="SAM" id="MobiDB-lite"/>
    </source>
</evidence>
<evidence type="ECO:0000259" key="16">
    <source>
        <dbReference type="SMART" id="SM00864"/>
    </source>
</evidence>
<evidence type="ECO:0000256" key="9">
    <source>
        <dbReference type="ARBA" id="ARBA00023134"/>
    </source>
</evidence>
<feature type="non-terminal residue" evidence="17">
    <location>
        <position position="440"/>
    </location>
</feature>
<dbReference type="InterPro" id="IPR000217">
    <property type="entry name" value="Tubulin"/>
</dbReference>
<evidence type="ECO:0000256" key="12">
    <source>
        <dbReference type="ARBA" id="ARBA00030594"/>
    </source>
</evidence>
<dbReference type="PRINTS" id="PR01224">
    <property type="entry name" value="DELTATUBULIN"/>
</dbReference>
<feature type="non-terminal residue" evidence="17">
    <location>
        <position position="1"/>
    </location>
</feature>
<evidence type="ECO:0000256" key="6">
    <source>
        <dbReference type="ARBA" id="ARBA00022701"/>
    </source>
</evidence>
<feature type="compositionally biased region" description="Basic and acidic residues" evidence="15">
    <location>
        <begin position="337"/>
        <end position="350"/>
    </location>
</feature>
<evidence type="ECO:0000256" key="3">
    <source>
        <dbReference type="ARBA" id="ARBA00004138"/>
    </source>
</evidence>
<organism evidence="17 18">
    <name type="scientific">Opisthorchis viverrini</name>
    <name type="common">Southeast Asian liver fluke</name>
    <dbReference type="NCBI Taxonomy" id="6198"/>
    <lineage>
        <taxon>Eukaryota</taxon>
        <taxon>Metazoa</taxon>
        <taxon>Spiralia</taxon>
        <taxon>Lophotrochozoa</taxon>
        <taxon>Platyhelminthes</taxon>
        <taxon>Trematoda</taxon>
        <taxon>Digenea</taxon>
        <taxon>Opisthorchiida</taxon>
        <taxon>Opisthorchiata</taxon>
        <taxon>Opisthorchiidae</taxon>
        <taxon>Opisthorchis</taxon>
    </lineage>
</organism>
<gene>
    <name evidence="17" type="ORF">X801_09748</name>
</gene>
<keyword evidence="9 14" id="KW-0342">GTP-binding</keyword>
<dbReference type="PRINTS" id="PR01161">
    <property type="entry name" value="TUBULIN"/>
</dbReference>
<evidence type="ECO:0000256" key="4">
    <source>
        <dbReference type="ARBA" id="ARBA00009636"/>
    </source>
</evidence>
<dbReference type="InterPro" id="IPR017975">
    <property type="entry name" value="Tubulin_CS"/>
</dbReference>
<feature type="region of interest" description="Disordered" evidence="15">
    <location>
        <begin position="335"/>
        <end position="357"/>
    </location>
</feature>
<dbReference type="GO" id="GO:0005525">
    <property type="term" value="F:GTP binding"/>
    <property type="evidence" value="ECO:0007669"/>
    <property type="project" value="UniProtKB-UniRule"/>
</dbReference>
<dbReference type="InterPro" id="IPR002967">
    <property type="entry name" value="Delta_tubulin"/>
</dbReference>
<dbReference type="GO" id="GO:0005929">
    <property type="term" value="C:cilium"/>
    <property type="evidence" value="ECO:0007669"/>
    <property type="project" value="UniProtKB-SubCell"/>
</dbReference>
<evidence type="ECO:0000313" key="17">
    <source>
        <dbReference type="EMBL" id="OON14461.1"/>
    </source>
</evidence>
<dbReference type="GO" id="GO:0005200">
    <property type="term" value="F:structural constituent of cytoskeleton"/>
    <property type="evidence" value="ECO:0007669"/>
    <property type="project" value="InterPro"/>
</dbReference>
<proteinExistence type="inferred from homology"/>
<dbReference type="PROSITE" id="PS00227">
    <property type="entry name" value="TUBULIN"/>
    <property type="match status" value="1"/>
</dbReference>
<reference evidence="17 18" key="1">
    <citation type="submission" date="2015-03" db="EMBL/GenBank/DDBJ databases">
        <title>Draft genome of the nematode, Opisthorchis viverrini.</title>
        <authorList>
            <person name="Mitreva M."/>
        </authorList>
    </citation>
    <scope>NUCLEOTIDE SEQUENCE [LARGE SCALE GENOMIC DNA]</scope>
    <source>
        <strain evidence="17">Khon Kaen</strain>
    </source>
</reference>
<keyword evidence="6 14" id="KW-0493">Microtubule</keyword>
<accession>A0A1S8WJ33</accession>
<feature type="domain" description="Tubulin/FtsZ GTPase" evidence="16">
    <location>
        <begin position="9"/>
        <end position="175"/>
    </location>
</feature>
<evidence type="ECO:0000256" key="7">
    <source>
        <dbReference type="ARBA" id="ARBA00022741"/>
    </source>
</evidence>